<sequence>MQARLDCGGQTADPLVPLLVVSKAPHLVTVGRRGQTANPIEHKNLVFRLAGDVGHRPYAALVLVKEKTLVDVVGGKAAMSMPGASRSAKYTLSSRYRRFSHAI</sequence>
<comment type="caution">
    <text evidence="1">The sequence shown here is derived from an EMBL/GenBank/DDBJ whole genome shotgun (WGS) entry which is preliminary data.</text>
</comment>
<keyword evidence="2" id="KW-1185">Reference proteome</keyword>
<organism evidence="1 2">
    <name type="scientific">Madurella fahalii</name>
    <dbReference type="NCBI Taxonomy" id="1157608"/>
    <lineage>
        <taxon>Eukaryota</taxon>
        <taxon>Fungi</taxon>
        <taxon>Dikarya</taxon>
        <taxon>Ascomycota</taxon>
        <taxon>Pezizomycotina</taxon>
        <taxon>Sordariomycetes</taxon>
        <taxon>Sordariomycetidae</taxon>
        <taxon>Sordariales</taxon>
        <taxon>Sordariales incertae sedis</taxon>
        <taxon>Madurella</taxon>
    </lineage>
</organism>
<dbReference type="GeneID" id="98173514"/>
<reference evidence="1 2" key="1">
    <citation type="submission" date="2024-09" db="EMBL/GenBank/DDBJ databases">
        <title>Itraconazole resistance in Madurella fahalii resulting from another homologue of gene encoding cytochrome P450 14-alpha sterol demethylase (CYP51).</title>
        <authorList>
            <person name="Yoshioka I."/>
            <person name="Fahal A.H."/>
            <person name="Kaneko S."/>
            <person name="Yaguchi T."/>
        </authorList>
    </citation>
    <scope>NUCLEOTIDE SEQUENCE [LARGE SCALE GENOMIC DNA]</scope>
    <source>
        <strain evidence="1 2">IFM 68171</strain>
    </source>
</reference>
<dbReference type="EMBL" id="BAAFSV010000001">
    <property type="protein sequence ID" value="GAB1312559.1"/>
    <property type="molecule type" value="Genomic_DNA"/>
</dbReference>
<gene>
    <name evidence="1" type="ORF">MFIFM68171_02769</name>
</gene>
<proteinExistence type="predicted"/>
<evidence type="ECO:0000313" key="2">
    <source>
        <dbReference type="Proteomes" id="UP001628179"/>
    </source>
</evidence>
<dbReference type="Proteomes" id="UP001628179">
    <property type="component" value="Unassembled WGS sequence"/>
</dbReference>
<protein>
    <submittedName>
        <fullName evidence="1">Uncharacterized protein</fullName>
    </submittedName>
</protein>
<dbReference type="RefSeq" id="XP_070914292.1">
    <property type="nucleotide sequence ID" value="XM_071058191.1"/>
</dbReference>
<accession>A0ABQ0G481</accession>
<name>A0ABQ0G481_9PEZI</name>
<evidence type="ECO:0000313" key="1">
    <source>
        <dbReference type="EMBL" id="GAB1312559.1"/>
    </source>
</evidence>